<evidence type="ECO:0000259" key="2">
    <source>
        <dbReference type="Pfam" id="PF11800"/>
    </source>
</evidence>
<dbReference type="SUPFAM" id="SSF46785">
    <property type="entry name" value="Winged helix' DNA-binding domain"/>
    <property type="match status" value="1"/>
</dbReference>
<dbReference type="InterPro" id="IPR036390">
    <property type="entry name" value="WH_DNA-bd_sf"/>
</dbReference>
<sequence>MQTGHVSTPFGRRSMTLALVKGQLSVAESKTDKCVDKWKVFRDISEARERLALQDRALAVLDALLTFYPDNELDRERGPIVFPSNAQLSLRAHGIAGTTLRRHLAALVDAGLIQRRDSPNGKRYAHRDRDGEIEQAYGFDLTPLVVRAAELAQLAQDVVAERIRFRRIKEALTICRRDVRKLITAAFEEGASGNWEAVEDAYVGILDRLPRYPSRQQVEATLDEMELLREEVLNQLEIQIKAEKTDGNAIQNGCHIQNSKPESIYELEPSSRNEQGEKLEAVAETRAEGQVSGQRTTQHIKAFPLGMVLRACPQIGDYGPGGRVGHWRELMSAAVVVRSMLGVSPSAYEEACDVMGPENAAAAMACILERSNMISSAGGYLRDLTKRSERGEFSLGPMVMALLKANGAGGKLAG</sequence>
<gene>
    <name evidence="3" type="primary">repC</name>
</gene>
<feature type="domain" description="Plasmid replication protein C N-terminal" evidence="1">
    <location>
        <begin position="13"/>
        <end position="186"/>
    </location>
</feature>
<protein>
    <submittedName>
        <fullName evidence="3">RepC</fullName>
    </submittedName>
</protein>
<proteinExistence type="predicted"/>
<geneLocation type="plasmid" evidence="3">
    <name>pRleVF39a</name>
</geneLocation>
<dbReference type="InterPro" id="IPR047611">
    <property type="entry name" value="RepABC_RepC"/>
</dbReference>
<accession>A0A097PEA0</accession>
<dbReference type="Pfam" id="PF03428">
    <property type="entry name" value="RP-C"/>
    <property type="match status" value="1"/>
</dbReference>
<evidence type="ECO:0000259" key="1">
    <source>
        <dbReference type="Pfam" id="PF03428"/>
    </source>
</evidence>
<evidence type="ECO:0000313" key="3">
    <source>
        <dbReference type="EMBL" id="AIU45761.1"/>
    </source>
</evidence>
<name>A0A097PEA0_RHILV</name>
<organism evidence="3">
    <name type="scientific">Rhizobium leguminosarum bv. viciae</name>
    <dbReference type="NCBI Taxonomy" id="387"/>
    <lineage>
        <taxon>Bacteria</taxon>
        <taxon>Pseudomonadati</taxon>
        <taxon>Pseudomonadota</taxon>
        <taxon>Alphaproteobacteria</taxon>
        <taxon>Hyphomicrobiales</taxon>
        <taxon>Rhizobiaceae</taxon>
        <taxon>Rhizobium/Agrobacterium group</taxon>
        <taxon>Rhizobium</taxon>
    </lineage>
</organism>
<dbReference type="AlphaFoldDB" id="A0A097PEA0"/>
<feature type="domain" description="Plasmid replication protein C C-terminal" evidence="2">
    <location>
        <begin position="304"/>
        <end position="404"/>
    </location>
</feature>
<dbReference type="InterPro" id="IPR021760">
    <property type="entry name" value="RepC_C"/>
</dbReference>
<reference evidence="3" key="1">
    <citation type="journal article" date="2015" name="Plasmid">
        <title>Counter-transcribed RNAs of Rhizobium leguminosarum repABC plasmids exert incompatibility effects only when highly expressed.</title>
        <authorList>
            <person name="Yip C.B."/>
            <person name="Ding H."/>
            <person name="Hynes M.F."/>
        </authorList>
    </citation>
    <scope>NUCLEOTIDE SEQUENCE</scope>
    <source>
        <strain evidence="3">VF39</strain>
        <plasmid evidence="3">pRleVF39a</plasmid>
    </source>
</reference>
<dbReference type="NCBIfam" id="NF040974">
    <property type="entry name" value="RepABC_RepC"/>
    <property type="match status" value="1"/>
</dbReference>
<dbReference type="EMBL" id="KM233683">
    <property type="protein sequence ID" value="AIU45761.1"/>
    <property type="molecule type" value="Genomic_DNA"/>
</dbReference>
<dbReference type="InterPro" id="IPR005090">
    <property type="entry name" value="RepC_N"/>
</dbReference>
<dbReference type="NCBIfam" id="NF010396">
    <property type="entry name" value="PRK13824.1"/>
    <property type="match status" value="1"/>
</dbReference>
<dbReference type="Pfam" id="PF11800">
    <property type="entry name" value="RP-C_C"/>
    <property type="match status" value="1"/>
</dbReference>
<keyword evidence="3" id="KW-0614">Plasmid</keyword>